<protein>
    <submittedName>
        <fullName evidence="3">Uncharacterized protein</fullName>
    </submittedName>
</protein>
<evidence type="ECO:0000256" key="1">
    <source>
        <dbReference type="SAM" id="MobiDB-lite"/>
    </source>
</evidence>
<keyword evidence="2" id="KW-0812">Transmembrane</keyword>
<gene>
    <name evidence="3" type="ORF">SKAU_G00164130</name>
</gene>
<evidence type="ECO:0000256" key="2">
    <source>
        <dbReference type="SAM" id="Phobius"/>
    </source>
</evidence>
<sequence>MSEISGAAVSGAMIVEEPEAGGGAAGREQAPDAGPLRCGGCTLWPRQQTWLCVVPLLIGFIGLGLSLMLLKWIVVGSVQDYVPTDLVDAKGIGQDPIFLSKPSAVPKLPDTSTSTTTTTSATPTAAVPPGGTTTARPRTRPGGARSVRQPGDSAQHHHPPRRRHPRPAPDHRQQHHQYRGDAHLHPIAAQPHRPARLNANVDAHAHLPQASSSAHPVPRPGQDREDKLAMTLLFAVTSRHCGAGLMRLSPGGNQIPNLGCHGDLEHPIGSIRGNPVGTPREALDLDAGFLIDALFSRGEPGWNERPLIERSGPVSVRDARERHPSASWVKLPVTLDNAPLGRPETAQSPLRAAVEKGGGRRMEEEWQSRRPGGNEQTYRDARTGVGFRRPPPPLGGGTGLRFDTAADPAGSFEPGRFARDGLGTSGHGMKDGRFLCAGRGQKGALRRGCLEERKTADTVSVSEDKRGCRKETNA</sequence>
<feature type="transmembrane region" description="Helical" evidence="2">
    <location>
        <begin position="50"/>
        <end position="74"/>
    </location>
</feature>
<keyword evidence="2" id="KW-0472">Membrane</keyword>
<feature type="region of interest" description="Disordered" evidence="1">
    <location>
        <begin position="453"/>
        <end position="474"/>
    </location>
</feature>
<feature type="region of interest" description="Disordered" evidence="1">
    <location>
        <begin position="339"/>
        <end position="399"/>
    </location>
</feature>
<feature type="compositionally biased region" description="Basic and acidic residues" evidence="1">
    <location>
        <begin position="353"/>
        <end position="368"/>
    </location>
</feature>
<dbReference type="Proteomes" id="UP001152622">
    <property type="component" value="Chromosome 5"/>
</dbReference>
<feature type="compositionally biased region" description="Basic and acidic residues" evidence="1">
    <location>
        <begin position="167"/>
        <end position="179"/>
    </location>
</feature>
<name>A0A9Q1FJ30_SYNKA</name>
<dbReference type="OrthoDB" id="9939684at2759"/>
<keyword evidence="2" id="KW-1133">Transmembrane helix</keyword>
<feature type="compositionally biased region" description="Low complexity" evidence="1">
    <location>
        <begin position="111"/>
        <end position="146"/>
    </location>
</feature>
<evidence type="ECO:0000313" key="3">
    <source>
        <dbReference type="EMBL" id="KAJ8359888.1"/>
    </source>
</evidence>
<organism evidence="3 4">
    <name type="scientific">Synaphobranchus kaupii</name>
    <name type="common">Kaup's arrowtooth eel</name>
    <dbReference type="NCBI Taxonomy" id="118154"/>
    <lineage>
        <taxon>Eukaryota</taxon>
        <taxon>Metazoa</taxon>
        <taxon>Chordata</taxon>
        <taxon>Craniata</taxon>
        <taxon>Vertebrata</taxon>
        <taxon>Euteleostomi</taxon>
        <taxon>Actinopterygii</taxon>
        <taxon>Neopterygii</taxon>
        <taxon>Teleostei</taxon>
        <taxon>Anguilliformes</taxon>
        <taxon>Synaphobranchidae</taxon>
        <taxon>Synaphobranchus</taxon>
    </lineage>
</organism>
<accession>A0A9Q1FJ30</accession>
<comment type="caution">
    <text evidence="3">The sequence shown here is derived from an EMBL/GenBank/DDBJ whole genome shotgun (WGS) entry which is preliminary data.</text>
</comment>
<dbReference type="AlphaFoldDB" id="A0A9Q1FJ30"/>
<dbReference type="EMBL" id="JAINUF010000005">
    <property type="protein sequence ID" value="KAJ8359888.1"/>
    <property type="molecule type" value="Genomic_DNA"/>
</dbReference>
<evidence type="ECO:0000313" key="4">
    <source>
        <dbReference type="Proteomes" id="UP001152622"/>
    </source>
</evidence>
<keyword evidence="4" id="KW-1185">Reference proteome</keyword>
<proteinExistence type="predicted"/>
<feature type="compositionally biased region" description="Basic residues" evidence="1">
    <location>
        <begin position="156"/>
        <end position="166"/>
    </location>
</feature>
<feature type="region of interest" description="Disordered" evidence="1">
    <location>
        <begin position="98"/>
        <end position="179"/>
    </location>
</feature>
<reference evidence="3" key="1">
    <citation type="journal article" date="2023" name="Science">
        <title>Genome structures resolve the early diversification of teleost fishes.</title>
        <authorList>
            <person name="Parey E."/>
            <person name="Louis A."/>
            <person name="Montfort J."/>
            <person name="Bouchez O."/>
            <person name="Roques C."/>
            <person name="Iampietro C."/>
            <person name="Lluch J."/>
            <person name="Castinel A."/>
            <person name="Donnadieu C."/>
            <person name="Desvignes T."/>
            <person name="Floi Bucao C."/>
            <person name="Jouanno E."/>
            <person name="Wen M."/>
            <person name="Mejri S."/>
            <person name="Dirks R."/>
            <person name="Jansen H."/>
            <person name="Henkel C."/>
            <person name="Chen W.J."/>
            <person name="Zahm M."/>
            <person name="Cabau C."/>
            <person name="Klopp C."/>
            <person name="Thompson A.W."/>
            <person name="Robinson-Rechavi M."/>
            <person name="Braasch I."/>
            <person name="Lecointre G."/>
            <person name="Bobe J."/>
            <person name="Postlethwait J.H."/>
            <person name="Berthelot C."/>
            <person name="Roest Crollius H."/>
            <person name="Guiguen Y."/>
        </authorList>
    </citation>
    <scope>NUCLEOTIDE SEQUENCE</scope>
    <source>
        <strain evidence="3">WJC10195</strain>
    </source>
</reference>